<keyword evidence="3 4" id="KW-0687">Ribonucleoprotein</keyword>
<accession>A0A0S7WW11</accession>
<comment type="caution">
    <text evidence="6">The sequence shown here is derived from an EMBL/GenBank/DDBJ whole genome shotgun (WGS) entry which is preliminary data.</text>
</comment>
<evidence type="ECO:0000256" key="4">
    <source>
        <dbReference type="HAMAP-Rule" id="MF_01368"/>
    </source>
</evidence>
<dbReference type="Gene3D" id="3.90.1030.10">
    <property type="entry name" value="Ribosomal protein L17"/>
    <property type="match status" value="1"/>
</dbReference>
<dbReference type="HAMAP" id="MF_01368">
    <property type="entry name" value="Ribosomal_bL17"/>
    <property type="match status" value="1"/>
</dbReference>
<dbReference type="GO" id="GO:0022625">
    <property type="term" value="C:cytosolic large ribosomal subunit"/>
    <property type="evidence" value="ECO:0007669"/>
    <property type="project" value="TreeGrafter"/>
</dbReference>
<gene>
    <name evidence="4" type="primary">rplQ</name>
    <name evidence="6" type="ORF">AMJ39_00695</name>
</gene>
<comment type="subunit">
    <text evidence="4">Part of the 50S ribosomal subunit. Contacts protein L32.</text>
</comment>
<dbReference type="GO" id="GO:0003735">
    <property type="term" value="F:structural constituent of ribosome"/>
    <property type="evidence" value="ECO:0007669"/>
    <property type="project" value="InterPro"/>
</dbReference>
<dbReference type="FunFam" id="3.90.1030.10:FF:000001">
    <property type="entry name" value="50S ribosomal protein L17"/>
    <property type="match status" value="1"/>
</dbReference>
<evidence type="ECO:0000313" key="6">
    <source>
        <dbReference type="EMBL" id="KPJ54299.1"/>
    </source>
</evidence>
<proteinExistence type="inferred from homology"/>
<evidence type="ECO:0000256" key="3">
    <source>
        <dbReference type="ARBA" id="ARBA00023274"/>
    </source>
</evidence>
<evidence type="ECO:0000256" key="2">
    <source>
        <dbReference type="ARBA" id="ARBA00022980"/>
    </source>
</evidence>
<dbReference type="Pfam" id="PF01196">
    <property type="entry name" value="Ribosomal_L17"/>
    <property type="match status" value="1"/>
</dbReference>
<name>A0A0S7WW11_UNCT6</name>
<evidence type="ECO:0000313" key="7">
    <source>
        <dbReference type="Proteomes" id="UP000052008"/>
    </source>
</evidence>
<sequence>MRHRKDGNRLGRTSAHRKAMLENLVTALFEHERVRTTDAKAKEARRVAERLITRARDGSLASRRVVLRSLRDKKVVRKLFEEIAPRYEGRNGGYTRIIKLGRRRGDGASVSILELVGYELSEKTKGGKGKSK</sequence>
<dbReference type="EMBL" id="LIZS01000004">
    <property type="protein sequence ID" value="KPJ54299.1"/>
    <property type="molecule type" value="Genomic_DNA"/>
</dbReference>
<dbReference type="InterPro" id="IPR000456">
    <property type="entry name" value="Ribosomal_bL17"/>
</dbReference>
<dbReference type="NCBIfam" id="TIGR00059">
    <property type="entry name" value="L17"/>
    <property type="match status" value="1"/>
</dbReference>
<dbReference type="PANTHER" id="PTHR14413">
    <property type="entry name" value="RIBOSOMAL PROTEIN L17"/>
    <property type="match status" value="1"/>
</dbReference>
<dbReference type="Proteomes" id="UP000052008">
    <property type="component" value="Unassembled WGS sequence"/>
</dbReference>
<reference evidence="6 7" key="1">
    <citation type="journal article" date="2015" name="Microbiome">
        <title>Genomic resolution of linkages in carbon, nitrogen, and sulfur cycling among widespread estuary sediment bacteria.</title>
        <authorList>
            <person name="Baker B.J."/>
            <person name="Lazar C.S."/>
            <person name="Teske A.P."/>
            <person name="Dick G.J."/>
        </authorList>
    </citation>
    <scope>NUCLEOTIDE SEQUENCE [LARGE SCALE GENOMIC DNA]</scope>
    <source>
        <strain evidence="6">DG_24</strain>
    </source>
</reference>
<evidence type="ECO:0000256" key="5">
    <source>
        <dbReference type="RuleBase" id="RU000660"/>
    </source>
</evidence>
<keyword evidence="2 4" id="KW-0689">Ribosomal protein</keyword>
<dbReference type="AlphaFoldDB" id="A0A0S7WW11"/>
<protein>
    <recommendedName>
        <fullName evidence="4">Large ribosomal subunit protein bL17</fullName>
    </recommendedName>
</protein>
<organism evidence="6 7">
    <name type="scientific">candidate division TA06 bacterium DG_24</name>
    <dbReference type="NCBI Taxonomy" id="1703770"/>
    <lineage>
        <taxon>Bacteria</taxon>
        <taxon>Bacteria division TA06</taxon>
    </lineage>
</organism>
<evidence type="ECO:0000256" key="1">
    <source>
        <dbReference type="ARBA" id="ARBA00008777"/>
    </source>
</evidence>
<comment type="similarity">
    <text evidence="1 4 5">Belongs to the bacterial ribosomal protein bL17 family.</text>
</comment>
<dbReference type="GO" id="GO:0006412">
    <property type="term" value="P:translation"/>
    <property type="evidence" value="ECO:0007669"/>
    <property type="project" value="UniProtKB-UniRule"/>
</dbReference>
<dbReference type="SUPFAM" id="SSF64263">
    <property type="entry name" value="Prokaryotic ribosomal protein L17"/>
    <property type="match status" value="1"/>
</dbReference>
<dbReference type="STRING" id="1703770.AMJ39_00695"/>
<dbReference type="PANTHER" id="PTHR14413:SF16">
    <property type="entry name" value="LARGE RIBOSOMAL SUBUNIT PROTEIN BL17M"/>
    <property type="match status" value="1"/>
</dbReference>
<dbReference type="PATRIC" id="fig|1703770.3.peg.212"/>
<dbReference type="InterPro" id="IPR036373">
    <property type="entry name" value="Ribosomal_bL17_sf"/>
</dbReference>